<dbReference type="EMBL" id="AP027728">
    <property type="protein sequence ID" value="BDZ38774.1"/>
    <property type="molecule type" value="Genomic_DNA"/>
</dbReference>
<dbReference type="RefSeq" id="WP_286302638.1">
    <property type="nucleotide sequence ID" value="NZ_AP027728.1"/>
</dbReference>
<dbReference type="InterPro" id="IPR011055">
    <property type="entry name" value="Dup_hybrid_motif"/>
</dbReference>
<evidence type="ECO:0000313" key="1">
    <source>
        <dbReference type="EMBL" id="BDZ38774.1"/>
    </source>
</evidence>
<evidence type="ECO:0000313" key="2">
    <source>
        <dbReference type="Proteomes" id="UP001321543"/>
    </source>
</evidence>
<reference evidence="2" key="1">
    <citation type="journal article" date="2019" name="Int. J. Syst. Evol. Microbiol.">
        <title>The Global Catalogue of Microorganisms (GCM) 10K type strain sequencing project: providing services to taxonomists for standard genome sequencing and annotation.</title>
        <authorList>
            <consortium name="The Broad Institute Genomics Platform"/>
            <consortium name="The Broad Institute Genome Sequencing Center for Infectious Disease"/>
            <person name="Wu L."/>
            <person name="Ma J."/>
        </authorList>
    </citation>
    <scope>NUCLEOTIDE SEQUENCE [LARGE SCALE GENOMIC DNA]</scope>
    <source>
        <strain evidence="2">NBRC 106310</strain>
    </source>
</reference>
<accession>A0ABM8FSX9</accession>
<keyword evidence="2" id="KW-1185">Reference proteome</keyword>
<name>A0ABM8FSX9_9MICO</name>
<dbReference type="Gene3D" id="2.70.70.10">
    <property type="entry name" value="Glucose Permease (Domain IIA)"/>
    <property type="match status" value="1"/>
</dbReference>
<organism evidence="1 2">
    <name type="scientific">Microbacterium suwonense</name>
    <dbReference type="NCBI Taxonomy" id="683047"/>
    <lineage>
        <taxon>Bacteria</taxon>
        <taxon>Bacillati</taxon>
        <taxon>Actinomycetota</taxon>
        <taxon>Actinomycetes</taxon>
        <taxon>Micrococcales</taxon>
        <taxon>Microbacteriaceae</taxon>
        <taxon>Microbacterium</taxon>
    </lineage>
</organism>
<proteinExistence type="predicted"/>
<evidence type="ECO:0008006" key="3">
    <source>
        <dbReference type="Google" id="ProtNLM"/>
    </source>
</evidence>
<protein>
    <recommendedName>
        <fullName evidence="3">Peptidase M23 domain-containing protein</fullName>
    </recommendedName>
</protein>
<sequence length="118" mass="13083">MELLRRQRVPGYRPRGGWTSGYYHLINQQTQLIGHRVEAGTYLGDVGRTLPCGGGANFDHVHLTITYRGQPVHMNGFMIGGYIAYSSGQLYNGYWSDADGRRLLTAPGGARCCLTSQF</sequence>
<dbReference type="Proteomes" id="UP001321543">
    <property type="component" value="Chromosome"/>
</dbReference>
<gene>
    <name evidence="1" type="ORF">GCM10025863_13880</name>
</gene>